<evidence type="ECO:0000313" key="1">
    <source>
        <dbReference type="EMBL" id="PKY59108.1"/>
    </source>
</evidence>
<reference evidence="1 2" key="1">
    <citation type="submission" date="2015-10" db="EMBL/GenBank/DDBJ databases">
        <title>Genome analyses suggest a sexual origin of heterokaryosis in a supposedly ancient asexual fungus.</title>
        <authorList>
            <person name="Ropars J."/>
            <person name="Sedzielewska K."/>
            <person name="Noel J."/>
            <person name="Charron P."/>
            <person name="Farinelli L."/>
            <person name="Marton T."/>
            <person name="Kruger M."/>
            <person name="Pelin A."/>
            <person name="Brachmann A."/>
            <person name="Corradi N."/>
        </authorList>
    </citation>
    <scope>NUCLEOTIDE SEQUENCE [LARGE SCALE GENOMIC DNA]</scope>
    <source>
        <strain evidence="1 2">A4</strain>
    </source>
</reference>
<sequence length="127" mass="14461">MISDSIYKYTGSNISLSNLYELINQALEKHANSIVHLDLKIGVSFQHDFLLSKLTIDIIQNTKGNLWKIKIRLADCKGAKEYNRNDGIENYILSRVSDETKAICNNRYYGPSFGDKDLHLTSSLTVY</sequence>
<dbReference type="Proteomes" id="UP000234323">
    <property type="component" value="Unassembled WGS sequence"/>
</dbReference>
<keyword evidence="2" id="KW-1185">Reference proteome</keyword>
<proteinExistence type="predicted"/>
<gene>
    <name evidence="1" type="ORF">RhiirA4_481587</name>
</gene>
<dbReference type="AlphaFoldDB" id="A0A2I1HJQ4"/>
<accession>A0A2I1HJQ4</accession>
<comment type="caution">
    <text evidence="1">The sequence shown here is derived from an EMBL/GenBank/DDBJ whole genome shotgun (WGS) entry which is preliminary data.</text>
</comment>
<dbReference type="EMBL" id="LLXI01003366">
    <property type="protein sequence ID" value="PKY59108.1"/>
    <property type="molecule type" value="Genomic_DNA"/>
</dbReference>
<organism evidence="1 2">
    <name type="scientific">Rhizophagus irregularis</name>
    <dbReference type="NCBI Taxonomy" id="588596"/>
    <lineage>
        <taxon>Eukaryota</taxon>
        <taxon>Fungi</taxon>
        <taxon>Fungi incertae sedis</taxon>
        <taxon>Mucoromycota</taxon>
        <taxon>Glomeromycotina</taxon>
        <taxon>Glomeromycetes</taxon>
        <taxon>Glomerales</taxon>
        <taxon>Glomeraceae</taxon>
        <taxon>Rhizophagus</taxon>
    </lineage>
</organism>
<evidence type="ECO:0000313" key="2">
    <source>
        <dbReference type="Proteomes" id="UP000234323"/>
    </source>
</evidence>
<name>A0A2I1HJQ4_9GLOM</name>
<protein>
    <submittedName>
        <fullName evidence="1">Uncharacterized protein</fullName>
    </submittedName>
</protein>